<dbReference type="EMBL" id="FMTM01000005">
    <property type="protein sequence ID" value="SCW66361.1"/>
    <property type="molecule type" value="Genomic_DNA"/>
</dbReference>
<dbReference type="Proteomes" id="UP000199542">
    <property type="component" value="Unassembled WGS sequence"/>
</dbReference>
<proteinExistence type="predicted"/>
<sequence length="213" mass="23349">MSRYTITVTTAASRHSDPDAVIGYDQPLQTFFLQAFRMKTAMTSHSGSEPNSAPLRSFAPCEQQRWRKVMISSRSRRAHSGSCSTTTRAKAFDPCRRESSRITPELPGSSGPPQPDRDGDPGQSASPRKRTRIRYSIYNNAVSGGIFIHKDTIIAGTTYLWRPACPAQVVPIRQAIFPGNLAISSPRHCAIQSRSPNATSRASCFSTSMITNA</sequence>
<evidence type="ECO:0000256" key="1">
    <source>
        <dbReference type="SAM" id="MobiDB-lite"/>
    </source>
</evidence>
<name>A0A1G4SBG8_9HYPH</name>
<evidence type="ECO:0000313" key="3">
    <source>
        <dbReference type="Proteomes" id="UP000199542"/>
    </source>
</evidence>
<dbReference type="AlphaFoldDB" id="A0A1G4SBG8"/>
<feature type="region of interest" description="Disordered" evidence="1">
    <location>
        <begin position="70"/>
        <end position="132"/>
    </location>
</feature>
<reference evidence="2 3" key="1">
    <citation type="submission" date="2016-10" db="EMBL/GenBank/DDBJ databases">
        <authorList>
            <person name="de Groot N.N."/>
        </authorList>
    </citation>
    <scope>NUCLEOTIDE SEQUENCE [LARGE SCALE GENOMIC DNA]</scope>
    <source>
        <strain evidence="2 3">CGMCC 1.3401</strain>
    </source>
</reference>
<accession>A0A1G4SBG8</accession>
<feature type="compositionally biased region" description="Basic and acidic residues" evidence="1">
    <location>
        <begin position="90"/>
        <end position="100"/>
    </location>
</feature>
<evidence type="ECO:0000313" key="2">
    <source>
        <dbReference type="EMBL" id="SCW66361.1"/>
    </source>
</evidence>
<gene>
    <name evidence="2" type="ORF">SAMN02927900_03584</name>
</gene>
<organism evidence="2 3">
    <name type="scientific">Rhizobium mongolense subsp. loessense</name>
    <dbReference type="NCBI Taxonomy" id="158890"/>
    <lineage>
        <taxon>Bacteria</taxon>
        <taxon>Pseudomonadati</taxon>
        <taxon>Pseudomonadota</taxon>
        <taxon>Alphaproteobacteria</taxon>
        <taxon>Hyphomicrobiales</taxon>
        <taxon>Rhizobiaceae</taxon>
        <taxon>Rhizobium/Agrobacterium group</taxon>
        <taxon>Rhizobium</taxon>
    </lineage>
</organism>
<protein>
    <submittedName>
        <fullName evidence="2">Uncharacterized protein</fullName>
    </submittedName>
</protein>